<dbReference type="AlphaFoldDB" id="A0A8J7F7B1"/>
<dbReference type="InterPro" id="IPR024047">
    <property type="entry name" value="MM3350-like_sf"/>
</dbReference>
<evidence type="ECO:0000313" key="2">
    <source>
        <dbReference type="EMBL" id="MBE9212854.1"/>
    </source>
</evidence>
<protein>
    <submittedName>
        <fullName evidence="2">Plasmid pRiA4b ORF-3 family protein</fullName>
    </submittedName>
</protein>
<dbReference type="PANTHER" id="PTHR41878:SF1">
    <property type="entry name" value="TNPR PROTEIN"/>
    <property type="match status" value="1"/>
</dbReference>
<dbReference type="InterPro" id="IPR012912">
    <property type="entry name" value="Plasmid_pRiA4b_Orf3-like"/>
</dbReference>
<dbReference type="Pfam" id="PF07929">
    <property type="entry name" value="PRiA4_ORF3"/>
    <property type="match status" value="1"/>
</dbReference>
<organism evidence="2 3">
    <name type="scientific">Plectonema cf. radiosum LEGE 06105</name>
    <dbReference type="NCBI Taxonomy" id="945769"/>
    <lineage>
        <taxon>Bacteria</taxon>
        <taxon>Bacillati</taxon>
        <taxon>Cyanobacteriota</taxon>
        <taxon>Cyanophyceae</taxon>
        <taxon>Oscillatoriophycideae</taxon>
        <taxon>Oscillatoriales</taxon>
        <taxon>Microcoleaceae</taxon>
        <taxon>Plectonema</taxon>
    </lineage>
</organism>
<sequence>MSTKSASTQKIYQLKITLKQIRPPIWRRVLVDSDIKLSLLHSIVQIVMGWYDCHLHSWNIGGIDYGEPHEEYESDLLNEKTVKLNKVVPGEKFKFYYTYDFGDSWEHEILVEKVLPPTVDTRYPVCIAGKRACPPEDCGGAWCYSELLSILNDPEHPEYEEKMEWLEEDFDPDKFDLKQINSKL</sequence>
<dbReference type="SUPFAM" id="SSF159941">
    <property type="entry name" value="MM3350-like"/>
    <property type="match status" value="1"/>
</dbReference>
<reference evidence="2" key="1">
    <citation type="submission" date="2020-10" db="EMBL/GenBank/DDBJ databases">
        <authorList>
            <person name="Castelo-Branco R."/>
            <person name="Eusebio N."/>
            <person name="Adriana R."/>
            <person name="Vieira A."/>
            <person name="Brugerolle De Fraissinette N."/>
            <person name="Rezende De Castro R."/>
            <person name="Schneider M.P."/>
            <person name="Vasconcelos V."/>
            <person name="Leao P.N."/>
        </authorList>
    </citation>
    <scope>NUCLEOTIDE SEQUENCE</scope>
    <source>
        <strain evidence="2">LEGE 06105</strain>
    </source>
</reference>
<evidence type="ECO:0000259" key="1">
    <source>
        <dbReference type="Pfam" id="PF07929"/>
    </source>
</evidence>
<gene>
    <name evidence="2" type="ORF">IQ247_09135</name>
</gene>
<dbReference type="RefSeq" id="WP_193919176.1">
    <property type="nucleotide sequence ID" value="NZ_JADEWL010000020.1"/>
</dbReference>
<name>A0A8J7F7B1_9CYAN</name>
<dbReference type="PANTHER" id="PTHR41878">
    <property type="entry name" value="LEXA REPRESSOR-RELATED"/>
    <property type="match status" value="1"/>
</dbReference>
<keyword evidence="3" id="KW-1185">Reference proteome</keyword>
<dbReference type="EMBL" id="JADEWL010000020">
    <property type="protein sequence ID" value="MBE9212854.1"/>
    <property type="molecule type" value="Genomic_DNA"/>
</dbReference>
<dbReference type="Proteomes" id="UP000620559">
    <property type="component" value="Unassembled WGS sequence"/>
</dbReference>
<feature type="domain" description="Plasmid pRiA4b Orf3-like" evidence="1">
    <location>
        <begin position="10"/>
        <end position="178"/>
    </location>
</feature>
<comment type="caution">
    <text evidence="2">The sequence shown here is derived from an EMBL/GenBank/DDBJ whole genome shotgun (WGS) entry which is preliminary data.</text>
</comment>
<proteinExistence type="predicted"/>
<accession>A0A8J7F7B1</accession>
<evidence type="ECO:0000313" key="3">
    <source>
        <dbReference type="Proteomes" id="UP000620559"/>
    </source>
</evidence>
<dbReference type="Gene3D" id="3.10.290.30">
    <property type="entry name" value="MM3350-like"/>
    <property type="match status" value="1"/>
</dbReference>